<keyword evidence="2" id="KW-0285">Flavoprotein</keyword>
<evidence type="ECO:0000256" key="3">
    <source>
        <dbReference type="ARBA" id="ARBA00022827"/>
    </source>
</evidence>
<keyword evidence="6" id="KW-1185">Reference proteome</keyword>
<dbReference type="Pfam" id="PF00743">
    <property type="entry name" value="FMO-like"/>
    <property type="match status" value="1"/>
</dbReference>
<evidence type="ECO:0000256" key="1">
    <source>
        <dbReference type="ARBA" id="ARBA00010139"/>
    </source>
</evidence>
<dbReference type="InterPro" id="IPR036188">
    <property type="entry name" value="FAD/NAD-bd_sf"/>
</dbReference>
<dbReference type="GO" id="GO:0050661">
    <property type="term" value="F:NADP binding"/>
    <property type="evidence" value="ECO:0007669"/>
    <property type="project" value="InterPro"/>
</dbReference>
<reference evidence="5 6" key="1">
    <citation type="journal article" date="2014" name="Genome Biol. Evol.">
        <title>Comparative genomics and transcriptomics analyses reveal divergent lifestyle features of nematode endoparasitic fungus Hirsutella minnesotensis.</title>
        <authorList>
            <person name="Lai Y."/>
            <person name="Liu K."/>
            <person name="Zhang X."/>
            <person name="Zhang X."/>
            <person name="Li K."/>
            <person name="Wang N."/>
            <person name="Shu C."/>
            <person name="Wu Y."/>
            <person name="Wang C."/>
            <person name="Bushley K.E."/>
            <person name="Xiang M."/>
            <person name="Liu X."/>
        </authorList>
    </citation>
    <scope>NUCLEOTIDE SEQUENCE [LARGE SCALE GENOMIC DNA]</scope>
    <source>
        <strain evidence="5 6">3608</strain>
    </source>
</reference>
<comment type="similarity">
    <text evidence="1">Belongs to the FAD-binding monooxygenase family.</text>
</comment>
<dbReference type="EMBL" id="KQ030542">
    <property type="protein sequence ID" value="KJZ72788.1"/>
    <property type="molecule type" value="Genomic_DNA"/>
</dbReference>
<organism evidence="5 6">
    <name type="scientific">Hirsutella minnesotensis 3608</name>
    <dbReference type="NCBI Taxonomy" id="1043627"/>
    <lineage>
        <taxon>Eukaryota</taxon>
        <taxon>Fungi</taxon>
        <taxon>Dikarya</taxon>
        <taxon>Ascomycota</taxon>
        <taxon>Pezizomycotina</taxon>
        <taxon>Sordariomycetes</taxon>
        <taxon>Hypocreomycetidae</taxon>
        <taxon>Hypocreales</taxon>
        <taxon>Ophiocordycipitaceae</taxon>
        <taxon>Hirsutella</taxon>
    </lineage>
</organism>
<evidence type="ECO:0008006" key="7">
    <source>
        <dbReference type="Google" id="ProtNLM"/>
    </source>
</evidence>
<dbReference type="Proteomes" id="UP000054481">
    <property type="component" value="Unassembled WGS sequence"/>
</dbReference>
<dbReference type="GO" id="GO:0004499">
    <property type="term" value="F:N,N-dimethylaniline monooxygenase activity"/>
    <property type="evidence" value="ECO:0007669"/>
    <property type="project" value="InterPro"/>
</dbReference>
<accession>A0A0F7ZTA8</accession>
<dbReference type="PANTHER" id="PTHR42877:SF7">
    <property type="entry name" value="FLAVIN-BINDING MONOOXYGENASE-RELATED"/>
    <property type="match status" value="1"/>
</dbReference>
<dbReference type="InterPro" id="IPR051209">
    <property type="entry name" value="FAD-bind_Monooxygenase_sf"/>
</dbReference>
<dbReference type="OrthoDB" id="74360at2759"/>
<dbReference type="PANTHER" id="PTHR42877">
    <property type="entry name" value="L-ORNITHINE N(5)-MONOOXYGENASE-RELATED"/>
    <property type="match status" value="1"/>
</dbReference>
<keyword evidence="4" id="KW-0560">Oxidoreductase</keyword>
<gene>
    <name evidence="5" type="ORF">HIM_07863</name>
</gene>
<dbReference type="GO" id="GO:0050660">
    <property type="term" value="F:flavin adenine dinucleotide binding"/>
    <property type="evidence" value="ECO:0007669"/>
    <property type="project" value="InterPro"/>
</dbReference>
<name>A0A0F7ZTA8_9HYPO</name>
<keyword evidence="3" id="KW-0274">FAD</keyword>
<evidence type="ECO:0000313" key="6">
    <source>
        <dbReference type="Proteomes" id="UP000054481"/>
    </source>
</evidence>
<dbReference type="AlphaFoldDB" id="A0A0F7ZTA8"/>
<evidence type="ECO:0000256" key="4">
    <source>
        <dbReference type="ARBA" id="ARBA00023002"/>
    </source>
</evidence>
<dbReference type="SUPFAM" id="SSF51905">
    <property type="entry name" value="FAD/NAD(P)-binding domain"/>
    <property type="match status" value="3"/>
</dbReference>
<protein>
    <recommendedName>
        <fullName evidence="7">Sterigmatocystin biosynthesis monooxygenase stcW</fullName>
    </recommendedName>
</protein>
<sequence>MSAFVKPPAAVTSTRPSSFYHEYQPNFEEEDAETQRYLAGKTFIKEPRKLRIIAIGAGASCIAFAREVKEGRLSNIDLVIYEKNAGIGGTWWENRYAGCACDVPSHSYQYTWAPNPGWTKYYSQAGEIRKYFEAVAREYDLNQYIRLDHEVIHAQWDSIKSQWILKIRKKGSGDILIDSCDIFVNGGGAFNNWKWPSIPGLPSTSIETMHSAAWNEGYDFTGKYVVVIGNGSSGMQVVAALGKVVSKLTVVMRSPTWITAGFAPSLAGAEGANFKFSEEQKRAWANDPEAYLNYRKQIEGELNARHAFLMRGSRQQKAARKFSYEQMSRALNRKPDLINKLIPSYDVGCRRPTPGNGYLETLVESHVDVSWGTPQRFTDKTMVLADGTEIEPDVVVCATGFDLSYKPRFPIIGRLGKLLGDQWTPDAKAYMSLAVPNFPNYLHYLGPATLLAHGSVIPPIEMLTEYFVKLINKVQRESYRTFEPLEECVNELYEHHQEYLSHTVWSSHCPSTFKNGNVEGRINLLHGGSRLHYFEMLREPRWEDFRWEALERGKRYEYFGNGRSSMEAIGADNTWYLKHPKARLMRL</sequence>
<evidence type="ECO:0000313" key="5">
    <source>
        <dbReference type="EMBL" id="KJZ72788.1"/>
    </source>
</evidence>
<dbReference type="Gene3D" id="3.50.50.60">
    <property type="entry name" value="FAD/NAD(P)-binding domain"/>
    <property type="match status" value="2"/>
</dbReference>
<dbReference type="InterPro" id="IPR020946">
    <property type="entry name" value="Flavin_mOase-like"/>
</dbReference>
<evidence type="ECO:0000256" key="2">
    <source>
        <dbReference type="ARBA" id="ARBA00022630"/>
    </source>
</evidence>
<proteinExistence type="inferred from homology"/>